<dbReference type="Pfam" id="PF13558">
    <property type="entry name" value="SbcC_Walker_B"/>
    <property type="match status" value="1"/>
</dbReference>
<comment type="subunit">
    <text evidence="2">Heterodimer of SbcC and SbcD.</text>
</comment>
<evidence type="ECO:0000259" key="6">
    <source>
        <dbReference type="Pfam" id="PF13476"/>
    </source>
</evidence>
<evidence type="ECO:0000256" key="2">
    <source>
        <dbReference type="ARBA" id="ARBA00011322"/>
    </source>
</evidence>
<feature type="coiled-coil region" evidence="4">
    <location>
        <begin position="697"/>
        <end position="728"/>
    </location>
</feature>
<feature type="region of interest" description="Disordered" evidence="5">
    <location>
        <begin position="278"/>
        <end position="297"/>
    </location>
</feature>
<organism evidence="7 8">
    <name type="scientific">Candidatus Fusicatenibacter merdavium</name>
    <dbReference type="NCBI Taxonomy" id="2838600"/>
    <lineage>
        <taxon>Bacteria</taxon>
        <taxon>Bacillati</taxon>
        <taxon>Bacillota</taxon>
        <taxon>Clostridia</taxon>
        <taxon>Lachnospirales</taxon>
        <taxon>Lachnospiraceae</taxon>
        <taxon>Fusicatenibacter</taxon>
    </lineage>
</organism>
<evidence type="ECO:0000256" key="5">
    <source>
        <dbReference type="SAM" id="MobiDB-lite"/>
    </source>
</evidence>
<feature type="compositionally biased region" description="Basic and acidic residues" evidence="5">
    <location>
        <begin position="288"/>
        <end position="297"/>
    </location>
</feature>
<proteinExistence type="inferred from homology"/>
<name>A0A9D1XED6_9FIRM</name>
<dbReference type="InterPro" id="IPR038729">
    <property type="entry name" value="Rad50/SbcC_AAA"/>
</dbReference>
<evidence type="ECO:0000313" key="8">
    <source>
        <dbReference type="Proteomes" id="UP000886890"/>
    </source>
</evidence>
<dbReference type="SUPFAM" id="SSF52540">
    <property type="entry name" value="P-loop containing nucleoside triphosphate hydrolases"/>
    <property type="match status" value="1"/>
</dbReference>
<evidence type="ECO:0000256" key="1">
    <source>
        <dbReference type="ARBA" id="ARBA00006930"/>
    </source>
</evidence>
<dbReference type="GO" id="GO:0006302">
    <property type="term" value="P:double-strand break repair"/>
    <property type="evidence" value="ECO:0007669"/>
    <property type="project" value="InterPro"/>
</dbReference>
<reference evidence="7" key="1">
    <citation type="journal article" date="2021" name="PeerJ">
        <title>Extensive microbial diversity within the chicken gut microbiome revealed by metagenomics and culture.</title>
        <authorList>
            <person name="Gilroy R."/>
            <person name="Ravi A."/>
            <person name="Getino M."/>
            <person name="Pursley I."/>
            <person name="Horton D.L."/>
            <person name="Alikhan N.F."/>
            <person name="Baker D."/>
            <person name="Gharbi K."/>
            <person name="Hall N."/>
            <person name="Watson M."/>
            <person name="Adriaenssens E.M."/>
            <person name="Foster-Nyarko E."/>
            <person name="Jarju S."/>
            <person name="Secka A."/>
            <person name="Antonio M."/>
            <person name="Oren A."/>
            <person name="Chaudhuri R.R."/>
            <person name="La Ragione R."/>
            <person name="Hildebrand F."/>
            <person name="Pallen M.J."/>
        </authorList>
    </citation>
    <scope>NUCLEOTIDE SEQUENCE</scope>
    <source>
        <strain evidence="7">CHK183-1962</strain>
    </source>
</reference>
<dbReference type="PANTHER" id="PTHR32114:SF2">
    <property type="entry name" value="ABC TRANSPORTER ABCH.3"/>
    <property type="match status" value="1"/>
</dbReference>
<dbReference type="Proteomes" id="UP000886890">
    <property type="component" value="Unassembled WGS sequence"/>
</dbReference>
<dbReference type="InterPro" id="IPR027417">
    <property type="entry name" value="P-loop_NTPase"/>
</dbReference>
<evidence type="ECO:0000256" key="4">
    <source>
        <dbReference type="SAM" id="Coils"/>
    </source>
</evidence>
<dbReference type="AlphaFoldDB" id="A0A9D1XED6"/>
<evidence type="ECO:0000313" key="7">
    <source>
        <dbReference type="EMBL" id="HIX77973.1"/>
    </source>
</evidence>
<comment type="similarity">
    <text evidence="1">Belongs to the SMC family. SbcC subfamily.</text>
</comment>
<evidence type="ECO:0000256" key="3">
    <source>
        <dbReference type="ARBA" id="ARBA00013368"/>
    </source>
</evidence>
<gene>
    <name evidence="7" type="ORF">H9734_10315</name>
</gene>
<feature type="coiled-coil region" evidence="4">
    <location>
        <begin position="639"/>
        <end position="673"/>
    </location>
</feature>
<dbReference type="PANTHER" id="PTHR32114">
    <property type="entry name" value="ABC TRANSPORTER ABCH.3"/>
    <property type="match status" value="1"/>
</dbReference>
<dbReference type="Pfam" id="PF13476">
    <property type="entry name" value="AAA_23"/>
    <property type="match status" value="1"/>
</dbReference>
<keyword evidence="4" id="KW-0175">Coiled coil</keyword>
<sequence length="940" mass="108733">MKPVYLEMSAFGPYADRTAIDFTQFGSSGLYLITGDTGAGKTMIFDAVTFALYGAASGSVRQADMFRSKYASENAETYVELTFLYGEKTYRVRRNPEYQRPAKRGKKMTMQKADAVFTSPDGQVITGIKPVTRAVEELLGIDRDQFVQIAMIAQGDFQRLLLASTQERSAIFRELFDTGFYKSFQDQVKERAAVLRKRYEKIQLSMRQYANGITCAEDSPEYPELHRIQSQKSEGLISAGEVEELLERILEEDGEELQKIREEQDRCSRQIERLSRELGQAQNRRKTREQLEESLEKTQQELKKDGERLEQLRQALEHAEKQKPEIERLAAEIEAERPRLEDYQQQEQQEQQLKNLNERRKSLERNIAAGKKALEDQEKRREELTDETKKLQDVEVRLEQLGRKKQELQSEYQALDLILRMYGEAENGRRELEKKQAAYVEAWKEYEQKDHAYKEIQRAYLDAQAGLLAQELEDGVPCPVCGSCTHPSPARLLDDTVTKDSVERARKRAEKAQRDVMEKNGEAEGARQRLEEQHSHLRRQCKEKDVELPEKQPEEYLRREMTLLKKETETVRGQEREAQEGVKRKKILAQELESCERIWEQEKRRLQETENDLGACAAEQAARQGQWEQMRKRLVYRDLEEARRRLDEKETSRKKLEQRLTDTKDRYEGCLRRIEQNQKVRDTLLEQKGHTDGGQGSADWREEQNRLEQKLREELEEQRQIQKEWTRRQNECSARLRINRKTGTELRQQSASSGALEKELISVSALSDTVNGDITGKEKITLETYAQMLYFDRILAKANARFMMMSSGQYELKRSVQSRNIKSQSGLELDVVDHYNGTVRSVRTLSGGESFMASLSLALGLSDEIQSRAGGIRLDAMFVDEGFGSLDEESLNQAIRSLYGLTSGNRLVGIISHVPELKERIGRQIRVTKGRDGSRIELQI</sequence>
<dbReference type="Gene3D" id="3.40.50.300">
    <property type="entry name" value="P-loop containing nucleotide triphosphate hydrolases"/>
    <property type="match status" value="2"/>
</dbReference>
<feature type="region of interest" description="Disordered" evidence="5">
    <location>
        <begin position="500"/>
        <end position="546"/>
    </location>
</feature>
<reference evidence="7" key="2">
    <citation type="submission" date="2021-04" db="EMBL/GenBank/DDBJ databases">
        <authorList>
            <person name="Gilroy R."/>
        </authorList>
    </citation>
    <scope>NUCLEOTIDE SEQUENCE</scope>
    <source>
        <strain evidence="7">CHK183-1962</strain>
    </source>
</reference>
<feature type="domain" description="Rad50/SbcC-type AAA" evidence="6">
    <location>
        <begin position="6"/>
        <end position="365"/>
    </location>
</feature>
<dbReference type="GO" id="GO:0016887">
    <property type="term" value="F:ATP hydrolysis activity"/>
    <property type="evidence" value="ECO:0007669"/>
    <property type="project" value="InterPro"/>
</dbReference>
<accession>A0A9D1XED6</accession>
<protein>
    <recommendedName>
        <fullName evidence="3">Nuclease SbcCD subunit C</fullName>
    </recommendedName>
</protein>
<dbReference type="EMBL" id="DXEK01000169">
    <property type="protein sequence ID" value="HIX77973.1"/>
    <property type="molecule type" value="Genomic_DNA"/>
</dbReference>
<comment type="caution">
    <text evidence="7">The sequence shown here is derived from an EMBL/GenBank/DDBJ whole genome shotgun (WGS) entry which is preliminary data.</text>
</comment>